<name>A0A1E3Q1I5_LIPST</name>
<evidence type="ECO:0000313" key="2">
    <source>
        <dbReference type="EMBL" id="ODQ71516.1"/>
    </source>
</evidence>
<reference evidence="2 3" key="1">
    <citation type="journal article" date="2016" name="Proc. Natl. Acad. Sci. U.S.A.">
        <title>Comparative genomics of biotechnologically important yeasts.</title>
        <authorList>
            <person name="Riley R."/>
            <person name="Haridas S."/>
            <person name="Wolfe K.H."/>
            <person name="Lopes M.R."/>
            <person name="Hittinger C.T."/>
            <person name="Goeker M."/>
            <person name="Salamov A.A."/>
            <person name="Wisecaver J.H."/>
            <person name="Long T.M."/>
            <person name="Calvey C.H."/>
            <person name="Aerts A.L."/>
            <person name="Barry K.W."/>
            <person name="Choi C."/>
            <person name="Clum A."/>
            <person name="Coughlan A.Y."/>
            <person name="Deshpande S."/>
            <person name="Douglass A.P."/>
            <person name="Hanson S.J."/>
            <person name="Klenk H.-P."/>
            <person name="LaButti K.M."/>
            <person name="Lapidus A."/>
            <person name="Lindquist E.A."/>
            <person name="Lipzen A.M."/>
            <person name="Meier-Kolthoff J.P."/>
            <person name="Ohm R.A."/>
            <person name="Otillar R.P."/>
            <person name="Pangilinan J.L."/>
            <person name="Peng Y."/>
            <person name="Rokas A."/>
            <person name="Rosa C.A."/>
            <person name="Scheuner C."/>
            <person name="Sibirny A.A."/>
            <person name="Slot J.C."/>
            <person name="Stielow J.B."/>
            <person name="Sun H."/>
            <person name="Kurtzman C.P."/>
            <person name="Blackwell M."/>
            <person name="Grigoriev I.V."/>
            <person name="Jeffries T.W."/>
        </authorList>
    </citation>
    <scope>NUCLEOTIDE SEQUENCE [LARGE SCALE GENOMIC DNA]</scope>
    <source>
        <strain evidence="2 3">NRRL Y-11557</strain>
    </source>
</reference>
<sequence length="187" mass="20592">MALQLSPIRNSSHFSSKLQYTSTLSQSIALESPYTSKFFSSTFTLSILGAFIFLIATTIFFIFAFAICLFIVVVMVATVVVIAGVRDLGQHTSVLKLSSRYHRILSESQVETSRSAQSIHRAPVSQLSRTSSGRSQCFDRATVDNDCELFPTIETDMSPRTDESAILSPLLLAPTDVWTRGENARVA</sequence>
<gene>
    <name evidence="2" type="ORF">LIPSTDRAFT_73215</name>
</gene>
<keyword evidence="1" id="KW-1133">Transmembrane helix</keyword>
<protein>
    <submittedName>
        <fullName evidence="2">Uncharacterized protein</fullName>
    </submittedName>
</protein>
<feature type="transmembrane region" description="Helical" evidence="1">
    <location>
        <begin position="62"/>
        <end position="85"/>
    </location>
</feature>
<feature type="transmembrane region" description="Helical" evidence="1">
    <location>
        <begin position="38"/>
        <end position="56"/>
    </location>
</feature>
<keyword evidence="1" id="KW-0472">Membrane</keyword>
<evidence type="ECO:0000256" key="1">
    <source>
        <dbReference type="SAM" id="Phobius"/>
    </source>
</evidence>
<accession>A0A1E3Q1I5</accession>
<evidence type="ECO:0000313" key="3">
    <source>
        <dbReference type="Proteomes" id="UP000094385"/>
    </source>
</evidence>
<dbReference type="EMBL" id="KV454297">
    <property type="protein sequence ID" value="ODQ71516.1"/>
    <property type="molecule type" value="Genomic_DNA"/>
</dbReference>
<organism evidence="2 3">
    <name type="scientific">Lipomyces starkeyi NRRL Y-11557</name>
    <dbReference type="NCBI Taxonomy" id="675824"/>
    <lineage>
        <taxon>Eukaryota</taxon>
        <taxon>Fungi</taxon>
        <taxon>Dikarya</taxon>
        <taxon>Ascomycota</taxon>
        <taxon>Saccharomycotina</taxon>
        <taxon>Lipomycetes</taxon>
        <taxon>Lipomycetales</taxon>
        <taxon>Lipomycetaceae</taxon>
        <taxon>Lipomyces</taxon>
    </lineage>
</organism>
<proteinExistence type="predicted"/>
<keyword evidence="3" id="KW-1185">Reference proteome</keyword>
<dbReference type="Proteomes" id="UP000094385">
    <property type="component" value="Unassembled WGS sequence"/>
</dbReference>
<dbReference type="AlphaFoldDB" id="A0A1E3Q1I5"/>
<keyword evidence="1" id="KW-0812">Transmembrane</keyword>